<organism evidence="2 3">
    <name type="scientific">Linum trigynum</name>
    <dbReference type="NCBI Taxonomy" id="586398"/>
    <lineage>
        <taxon>Eukaryota</taxon>
        <taxon>Viridiplantae</taxon>
        <taxon>Streptophyta</taxon>
        <taxon>Embryophyta</taxon>
        <taxon>Tracheophyta</taxon>
        <taxon>Spermatophyta</taxon>
        <taxon>Magnoliopsida</taxon>
        <taxon>eudicotyledons</taxon>
        <taxon>Gunneridae</taxon>
        <taxon>Pentapetalae</taxon>
        <taxon>rosids</taxon>
        <taxon>fabids</taxon>
        <taxon>Malpighiales</taxon>
        <taxon>Linaceae</taxon>
        <taxon>Linum</taxon>
    </lineage>
</organism>
<feature type="region of interest" description="Disordered" evidence="1">
    <location>
        <begin position="49"/>
        <end position="107"/>
    </location>
</feature>
<gene>
    <name evidence="2" type="ORF">LTRI10_LOCUS43990</name>
</gene>
<keyword evidence="3" id="KW-1185">Reference proteome</keyword>
<dbReference type="EMBL" id="OZ034820">
    <property type="protein sequence ID" value="CAL1404106.1"/>
    <property type="molecule type" value="Genomic_DNA"/>
</dbReference>
<protein>
    <submittedName>
        <fullName evidence="2">Uncharacterized protein</fullName>
    </submittedName>
</protein>
<accession>A0AAV2G0J7</accession>
<evidence type="ECO:0000256" key="1">
    <source>
        <dbReference type="SAM" id="MobiDB-lite"/>
    </source>
</evidence>
<sequence length="202" mass="22736">MRAQPPLNKTRNMGRRVLKPLDNPPYYMGSLLIHKRAARWAPTQLAVRFTSSPPDTEPATTHSTIPHHMCQQTQTRYPSPPSDPSIKSSPRGPSPPSDPSIKTSSRVLAHVLPPARPTSRVWGFEPRFEDMPVGKWNQWTTQQLLIPKARIFFISTSFPLLTPSTRHRGPHNSTRGPRRTLPQPASPQINRASLAPTSFLHR</sequence>
<feature type="compositionally biased region" description="Polar residues" evidence="1">
    <location>
        <begin position="49"/>
        <end position="77"/>
    </location>
</feature>
<feature type="region of interest" description="Disordered" evidence="1">
    <location>
        <begin position="163"/>
        <end position="202"/>
    </location>
</feature>
<proteinExistence type="predicted"/>
<dbReference type="AlphaFoldDB" id="A0AAV2G0J7"/>
<dbReference type="Proteomes" id="UP001497516">
    <property type="component" value="Chromosome 7"/>
</dbReference>
<reference evidence="2 3" key="1">
    <citation type="submission" date="2024-04" db="EMBL/GenBank/DDBJ databases">
        <authorList>
            <person name="Fracassetti M."/>
        </authorList>
    </citation>
    <scope>NUCLEOTIDE SEQUENCE [LARGE SCALE GENOMIC DNA]</scope>
</reference>
<evidence type="ECO:0000313" key="2">
    <source>
        <dbReference type="EMBL" id="CAL1404106.1"/>
    </source>
</evidence>
<name>A0AAV2G0J7_9ROSI</name>
<evidence type="ECO:0000313" key="3">
    <source>
        <dbReference type="Proteomes" id="UP001497516"/>
    </source>
</evidence>